<proteinExistence type="predicted"/>
<reference evidence="1" key="1">
    <citation type="submission" date="2023-03" db="EMBL/GenBank/DDBJ databases">
        <title>Edaphobacter sp.</title>
        <authorList>
            <person name="Huber K.J."/>
            <person name="Papendorf J."/>
            <person name="Pilke C."/>
            <person name="Bunk B."/>
            <person name="Sproeer C."/>
            <person name="Pester M."/>
        </authorList>
    </citation>
    <scope>NUCLEOTIDE SEQUENCE</scope>
    <source>
        <strain evidence="1">DSM 110680</strain>
    </source>
</reference>
<dbReference type="RefSeq" id="WP_348262259.1">
    <property type="nucleotide sequence ID" value="NZ_CP121196.1"/>
</dbReference>
<protein>
    <recommendedName>
        <fullName evidence="2">PilZ domain-containing protein</fullName>
    </recommendedName>
</protein>
<dbReference type="AlphaFoldDB" id="A0AAU7DIV6"/>
<organism evidence="1">
    <name type="scientific">Telmatobacter sp. DSM 110680</name>
    <dbReference type="NCBI Taxonomy" id="3036704"/>
    <lineage>
        <taxon>Bacteria</taxon>
        <taxon>Pseudomonadati</taxon>
        <taxon>Acidobacteriota</taxon>
        <taxon>Terriglobia</taxon>
        <taxon>Terriglobales</taxon>
        <taxon>Acidobacteriaceae</taxon>
        <taxon>Telmatobacter</taxon>
    </lineage>
</organism>
<name>A0AAU7DIV6_9BACT</name>
<sequence length="324" mass="35940">MIDEAAVTNTEVLSQPEAKQSLRVYNRTTESFIGVEVSVFDTTAEPLRRLFECLVNESDLGLWLKPYKGVPAMQGARTFDLVYLDSECRVAERLDRYPNPQVAILKGEPTSALLLPAHGAFVSQIRTGDQLAICEIAELEGMLAALSGLTGGDSGTQVAEVVDHPSSNSDPIRISKSSSIEQLNSNRPFHERVRRWFDSKTLTKQRSTRHPLPGLIAYHWSGGTPQPYALGDLSETGFYLLTDERPYPGTLFMMTLQRTSASGERLQDSVAVYTKVTRWGTDGVGFAFVPPKVKDARKADHHQGDWADQQTLNLFLKRALVREG</sequence>
<evidence type="ECO:0008006" key="2">
    <source>
        <dbReference type="Google" id="ProtNLM"/>
    </source>
</evidence>
<dbReference type="EMBL" id="CP121196">
    <property type="protein sequence ID" value="XBH17027.1"/>
    <property type="molecule type" value="Genomic_DNA"/>
</dbReference>
<accession>A0AAU7DIV6</accession>
<evidence type="ECO:0000313" key="1">
    <source>
        <dbReference type="EMBL" id="XBH17027.1"/>
    </source>
</evidence>
<gene>
    <name evidence="1" type="ORF">P8935_20945</name>
</gene>